<dbReference type="AlphaFoldDB" id="A0A1H4AZA3"/>
<proteinExistence type="predicted"/>
<organism evidence="1 2">
    <name type="scientific">Pedobacter hartonius</name>
    <dbReference type="NCBI Taxonomy" id="425514"/>
    <lineage>
        <taxon>Bacteria</taxon>
        <taxon>Pseudomonadati</taxon>
        <taxon>Bacteroidota</taxon>
        <taxon>Sphingobacteriia</taxon>
        <taxon>Sphingobacteriales</taxon>
        <taxon>Sphingobacteriaceae</taxon>
        <taxon>Pedobacter</taxon>
    </lineage>
</organism>
<dbReference type="Proteomes" id="UP000198850">
    <property type="component" value="Unassembled WGS sequence"/>
</dbReference>
<dbReference type="EMBL" id="FNRA01000003">
    <property type="protein sequence ID" value="SEA41189.1"/>
    <property type="molecule type" value="Genomic_DNA"/>
</dbReference>
<reference evidence="1 2" key="1">
    <citation type="submission" date="2016-10" db="EMBL/GenBank/DDBJ databases">
        <authorList>
            <person name="de Groot N.N."/>
        </authorList>
    </citation>
    <scope>NUCLEOTIDE SEQUENCE [LARGE SCALE GENOMIC DNA]</scope>
    <source>
        <strain evidence="1 2">DSM 19033</strain>
    </source>
</reference>
<sequence>MFLSFVFVNLIGTKTDCMRTLKQNHTEAVKPPGKTVSVTYRLKKSAFAAILENGFSIGYVNIDLQKDQDADPNGFSTKGAQSYRCLMEKGGLRVTLYAEGKTGDFWTLELEIDGKAVAANPVSVETDGKGHLDYDNLIS</sequence>
<keyword evidence="2" id="KW-1185">Reference proteome</keyword>
<evidence type="ECO:0008006" key="3">
    <source>
        <dbReference type="Google" id="ProtNLM"/>
    </source>
</evidence>
<name>A0A1H4AZA3_9SPHI</name>
<accession>A0A1H4AZA3</accession>
<evidence type="ECO:0000313" key="1">
    <source>
        <dbReference type="EMBL" id="SEA41189.1"/>
    </source>
</evidence>
<dbReference type="STRING" id="425514.SAMN05443550_103145"/>
<gene>
    <name evidence="1" type="ORF">SAMN05443550_103145</name>
</gene>
<evidence type="ECO:0000313" key="2">
    <source>
        <dbReference type="Proteomes" id="UP000198850"/>
    </source>
</evidence>
<protein>
    <recommendedName>
        <fullName evidence="3">PLAT/LH2 domain-containing protein</fullName>
    </recommendedName>
</protein>